<protein>
    <submittedName>
        <fullName evidence="1">Uncharacterized protein</fullName>
    </submittedName>
</protein>
<reference evidence="1 2" key="1">
    <citation type="submission" date="2020-08" db="EMBL/GenBank/DDBJ databases">
        <title>Sequencing the genomes of 1000 actinobacteria strains.</title>
        <authorList>
            <person name="Klenk H.-P."/>
        </authorList>
    </citation>
    <scope>NUCLEOTIDE SEQUENCE [LARGE SCALE GENOMIC DNA]</scope>
    <source>
        <strain evidence="1 2">DSM 44320</strain>
    </source>
</reference>
<dbReference type="GeneID" id="95387677"/>
<evidence type="ECO:0000313" key="1">
    <source>
        <dbReference type="EMBL" id="MBB3725235.1"/>
    </source>
</evidence>
<organism evidence="1 2">
    <name type="scientific">Nonomuraea dietziae</name>
    <dbReference type="NCBI Taxonomy" id="65515"/>
    <lineage>
        <taxon>Bacteria</taxon>
        <taxon>Bacillati</taxon>
        <taxon>Actinomycetota</taxon>
        <taxon>Actinomycetes</taxon>
        <taxon>Streptosporangiales</taxon>
        <taxon>Streptosporangiaceae</taxon>
        <taxon>Nonomuraea</taxon>
    </lineage>
</organism>
<dbReference type="EMBL" id="JACIBV010000001">
    <property type="protein sequence ID" value="MBB3725235.1"/>
    <property type="molecule type" value="Genomic_DNA"/>
</dbReference>
<sequence>MVDQHIEPLGHRVPSGVDERDVVLQVTHRHTGQQNPGKEHRSPNRFGVVDVMTVAVAGHLDQPGPHVLAQRVG</sequence>
<dbReference type="Proteomes" id="UP000579945">
    <property type="component" value="Unassembled WGS sequence"/>
</dbReference>
<gene>
    <name evidence="1" type="ORF">FHR33_001095</name>
</gene>
<comment type="caution">
    <text evidence="1">The sequence shown here is derived from an EMBL/GenBank/DDBJ whole genome shotgun (WGS) entry which is preliminary data.</text>
</comment>
<evidence type="ECO:0000313" key="2">
    <source>
        <dbReference type="Proteomes" id="UP000579945"/>
    </source>
</evidence>
<dbReference type="RefSeq" id="WP_183644296.1">
    <property type="nucleotide sequence ID" value="NZ_BAAAXX010000171.1"/>
</dbReference>
<proteinExistence type="predicted"/>
<dbReference type="AlphaFoldDB" id="A0A7W5V5I0"/>
<name>A0A7W5V5I0_9ACTN</name>
<keyword evidence="2" id="KW-1185">Reference proteome</keyword>
<accession>A0A7W5V5I0</accession>